<proteinExistence type="predicted"/>
<dbReference type="OrthoDB" id="1643408at2"/>
<dbReference type="GO" id="GO:0016491">
    <property type="term" value="F:oxidoreductase activity"/>
    <property type="evidence" value="ECO:0007669"/>
    <property type="project" value="UniProtKB-KW"/>
</dbReference>
<evidence type="ECO:0000313" key="5">
    <source>
        <dbReference type="EMBL" id="TWH73192.1"/>
    </source>
</evidence>
<sequence>MTTRTGTTRTLAVVSAGLSTPSSTRLLADRLATATVAALRERGDDATVEVVELRGHARDLADHLTTGFANAELQATIDTVTGADGLIAVTPVFSASYSGLFKTFFDVLDKDALIGTPVLLGATAGTARHSLVVEYALRPLFAYLRAAPAPTGVFAASADWAGGGIDRSLADRVERAAGELAGLVAGRPAGVRPADPFADPATSFEELLRGQ</sequence>
<dbReference type="NCBIfam" id="TIGR04037">
    <property type="entry name" value="LLM_duo_CE1759"/>
    <property type="match status" value="1"/>
</dbReference>
<keyword evidence="2" id="KW-0288">FMN</keyword>
<dbReference type="InterPro" id="IPR051814">
    <property type="entry name" value="NAD(P)H-dep_FMN_reductase"/>
</dbReference>
<evidence type="ECO:0000313" key="6">
    <source>
        <dbReference type="Proteomes" id="UP000321490"/>
    </source>
</evidence>
<evidence type="ECO:0000256" key="3">
    <source>
        <dbReference type="ARBA" id="ARBA00023002"/>
    </source>
</evidence>
<keyword evidence="6" id="KW-1185">Reference proteome</keyword>
<dbReference type="InterPro" id="IPR023932">
    <property type="entry name" value="CE1759_FMN_reduct"/>
</dbReference>
<keyword evidence="1" id="KW-0285">Flavoprotein</keyword>
<dbReference type="AlphaFoldDB" id="A0A562IQM5"/>
<dbReference type="InterPro" id="IPR005025">
    <property type="entry name" value="FMN_Rdtase-like_dom"/>
</dbReference>
<dbReference type="PANTHER" id="PTHR43408">
    <property type="entry name" value="FMN REDUCTASE (NADPH)"/>
    <property type="match status" value="1"/>
</dbReference>
<protein>
    <submittedName>
        <fullName evidence="5">FMN reductase</fullName>
    </submittedName>
</protein>
<dbReference type="Gene3D" id="3.40.50.360">
    <property type="match status" value="1"/>
</dbReference>
<dbReference type="EMBL" id="VLKF01000001">
    <property type="protein sequence ID" value="TWH73192.1"/>
    <property type="molecule type" value="Genomic_DNA"/>
</dbReference>
<dbReference type="SUPFAM" id="SSF52218">
    <property type="entry name" value="Flavoproteins"/>
    <property type="match status" value="1"/>
</dbReference>
<dbReference type="InterPro" id="IPR029039">
    <property type="entry name" value="Flavoprotein-like_sf"/>
</dbReference>
<dbReference type="Pfam" id="PF03358">
    <property type="entry name" value="FMN_red"/>
    <property type="match status" value="1"/>
</dbReference>
<comment type="caution">
    <text evidence="5">The sequence shown here is derived from an EMBL/GenBank/DDBJ whole genome shotgun (WGS) entry which is preliminary data.</text>
</comment>
<evidence type="ECO:0000259" key="4">
    <source>
        <dbReference type="Pfam" id="PF03358"/>
    </source>
</evidence>
<name>A0A562IQM5_9ACTN</name>
<keyword evidence="3" id="KW-0560">Oxidoreductase</keyword>
<evidence type="ECO:0000256" key="2">
    <source>
        <dbReference type="ARBA" id="ARBA00022643"/>
    </source>
</evidence>
<evidence type="ECO:0000256" key="1">
    <source>
        <dbReference type="ARBA" id="ARBA00022630"/>
    </source>
</evidence>
<dbReference type="Proteomes" id="UP000321490">
    <property type="component" value="Unassembled WGS sequence"/>
</dbReference>
<feature type="domain" description="NADPH-dependent FMN reductase-like" evidence="4">
    <location>
        <begin position="11"/>
        <end position="160"/>
    </location>
</feature>
<dbReference type="PANTHER" id="PTHR43408:SF2">
    <property type="entry name" value="FMN REDUCTASE (NADPH)"/>
    <property type="match status" value="1"/>
</dbReference>
<accession>A0A562IQM5</accession>
<dbReference type="RefSeq" id="WP_153362471.1">
    <property type="nucleotide sequence ID" value="NZ_ML762562.1"/>
</dbReference>
<gene>
    <name evidence="5" type="ORF">JD78_01715</name>
</gene>
<reference evidence="5 6" key="1">
    <citation type="submission" date="2019-07" db="EMBL/GenBank/DDBJ databases">
        <title>R&amp;d 2014.</title>
        <authorList>
            <person name="Klenk H.-P."/>
        </authorList>
    </citation>
    <scope>NUCLEOTIDE SEQUENCE [LARGE SCALE GENOMIC DNA]</scope>
    <source>
        <strain evidence="5 6">DSM 45764</strain>
    </source>
</reference>
<organism evidence="5 6">
    <name type="scientific">Modestobacter roseus</name>
    <dbReference type="NCBI Taxonomy" id="1181884"/>
    <lineage>
        <taxon>Bacteria</taxon>
        <taxon>Bacillati</taxon>
        <taxon>Actinomycetota</taxon>
        <taxon>Actinomycetes</taxon>
        <taxon>Geodermatophilales</taxon>
        <taxon>Geodermatophilaceae</taxon>
        <taxon>Modestobacter</taxon>
    </lineage>
</organism>